<dbReference type="Proteomes" id="UP000214746">
    <property type="component" value="Unassembled WGS sequence"/>
</dbReference>
<keyword evidence="5" id="KW-1185">Reference proteome</keyword>
<dbReference type="InterPro" id="IPR016047">
    <property type="entry name" value="M23ase_b-sheet_dom"/>
</dbReference>
<comment type="caution">
    <text evidence="4">The sequence shown here is derived from an EMBL/GenBank/DDBJ whole genome shotgun (WGS) entry which is preliminary data.</text>
</comment>
<keyword evidence="1" id="KW-0732">Signal</keyword>
<gene>
    <name evidence="4" type="ORF">CBW46_010135</name>
</gene>
<proteinExistence type="predicted"/>
<organism evidence="4 5">
    <name type="scientific">Paenibacillus xerothermodurans</name>
    <dbReference type="NCBI Taxonomy" id="1977292"/>
    <lineage>
        <taxon>Bacteria</taxon>
        <taxon>Bacillati</taxon>
        <taxon>Bacillota</taxon>
        <taxon>Bacilli</taxon>
        <taxon>Bacillales</taxon>
        <taxon>Paenibacillaceae</taxon>
        <taxon>Paenibacillus</taxon>
    </lineage>
</organism>
<dbReference type="CDD" id="cd12797">
    <property type="entry name" value="M23_peptidase"/>
    <property type="match status" value="1"/>
</dbReference>
<dbReference type="OrthoDB" id="9805799at2"/>
<reference evidence="4" key="1">
    <citation type="submission" date="2018-06" db="EMBL/GenBank/DDBJ databases">
        <title>Paenibacillus xerothermodurans sp. nov. an extremely dry heat resistant spore forming bacterium isolated from the soil of Cape Canaveral, Florida.</title>
        <authorList>
            <person name="Seuylemezian A."/>
            <person name="Kaur N."/>
            <person name="Patil P."/>
            <person name="Patil P."/>
            <person name="Mayilraj S."/>
            <person name="Vaishampayan P."/>
        </authorList>
    </citation>
    <scope>NUCLEOTIDE SEQUENCE [LARGE SCALE GENOMIC DNA]</scope>
    <source>
        <strain evidence="4">ATCC 27380</strain>
    </source>
</reference>
<keyword evidence="2" id="KW-0472">Membrane</keyword>
<dbReference type="Gene3D" id="2.70.70.10">
    <property type="entry name" value="Glucose Permease (Domain IIA)"/>
    <property type="match status" value="1"/>
</dbReference>
<protein>
    <submittedName>
        <fullName evidence="4">M23 family peptidase</fullName>
    </submittedName>
</protein>
<dbReference type="GO" id="GO:0004222">
    <property type="term" value="F:metalloendopeptidase activity"/>
    <property type="evidence" value="ECO:0007669"/>
    <property type="project" value="TreeGrafter"/>
</dbReference>
<dbReference type="InterPro" id="IPR050570">
    <property type="entry name" value="Cell_wall_metabolism_enzyme"/>
</dbReference>
<name>A0A2W1ND65_PAEXE</name>
<accession>A0A2W1ND65</accession>
<evidence type="ECO:0000313" key="4">
    <source>
        <dbReference type="EMBL" id="PZE21031.1"/>
    </source>
</evidence>
<sequence length="466" mass="51735">MELRKPCERSVAPRKRRPRLASVLLVAVLIFMLMLLLLWFVHMPGLSPPAPMPSEPTQASAEAVRQPIDFRMDDFEIGWLAYHDAVMHTEDGGAHWMDADMPAIPAPPAAVPDGMLPWMAGRLPSPDTITVESKQYKVKKAQFLTANVGWALTEAAVQSAQQVPLWVTADGGQTWGHASSAEAVQGLAAERLRMQSIRHEAAYYPDSQTARQAIQSDWMLMPSTAAPGDIILVRHRSPGALEWQGKSYELQTFGAGYFTYLPVPMKTKPGTYAIGDQELTVKDKKFDTQHLKVTKQMESMRQDIQRIQADQKKIDRARSTSMPEFLFSGPFMKPVEGVLTTPFGYTRYVNGRLDSSHMALDLAAKQGTPVKAANDGVVVLAENIYLTGNAVYIDHGMHLFSQYAHLSELRVKAGDRVKQGDIIGLVGSTGFSTGPHLHFTFWAHNVPVNPDLFFDTTPFHWLEAAR</sequence>
<dbReference type="Pfam" id="PF01551">
    <property type="entry name" value="Peptidase_M23"/>
    <property type="match status" value="1"/>
</dbReference>
<dbReference type="PANTHER" id="PTHR21666:SF289">
    <property type="entry name" value="L-ALA--D-GLU ENDOPEPTIDASE"/>
    <property type="match status" value="1"/>
</dbReference>
<dbReference type="EMBL" id="NHRJ02000004">
    <property type="protein sequence ID" value="PZE21031.1"/>
    <property type="molecule type" value="Genomic_DNA"/>
</dbReference>
<keyword evidence="2" id="KW-1133">Transmembrane helix</keyword>
<evidence type="ECO:0000313" key="5">
    <source>
        <dbReference type="Proteomes" id="UP000214746"/>
    </source>
</evidence>
<dbReference type="RefSeq" id="WP_089199887.1">
    <property type="nucleotide sequence ID" value="NZ_NHRJ02000004.1"/>
</dbReference>
<dbReference type="InterPro" id="IPR011055">
    <property type="entry name" value="Dup_hybrid_motif"/>
</dbReference>
<dbReference type="AlphaFoldDB" id="A0A2W1ND65"/>
<evidence type="ECO:0000259" key="3">
    <source>
        <dbReference type="Pfam" id="PF01551"/>
    </source>
</evidence>
<keyword evidence="2" id="KW-0812">Transmembrane</keyword>
<feature type="domain" description="M23ase beta-sheet core" evidence="3">
    <location>
        <begin position="356"/>
        <end position="450"/>
    </location>
</feature>
<dbReference type="PANTHER" id="PTHR21666">
    <property type="entry name" value="PEPTIDASE-RELATED"/>
    <property type="match status" value="1"/>
</dbReference>
<evidence type="ECO:0000256" key="2">
    <source>
        <dbReference type="SAM" id="Phobius"/>
    </source>
</evidence>
<dbReference type="SUPFAM" id="SSF51261">
    <property type="entry name" value="Duplicated hybrid motif"/>
    <property type="match status" value="1"/>
</dbReference>
<evidence type="ECO:0000256" key="1">
    <source>
        <dbReference type="ARBA" id="ARBA00022729"/>
    </source>
</evidence>
<dbReference type="SUPFAM" id="SSF110296">
    <property type="entry name" value="Oligoxyloglucan reducing end-specific cellobiohydrolase"/>
    <property type="match status" value="1"/>
</dbReference>
<feature type="transmembrane region" description="Helical" evidence="2">
    <location>
        <begin position="20"/>
        <end position="41"/>
    </location>
</feature>